<dbReference type="GO" id="GO:0005739">
    <property type="term" value="C:mitochondrion"/>
    <property type="evidence" value="ECO:0007669"/>
    <property type="project" value="TreeGrafter"/>
</dbReference>
<evidence type="ECO:0000256" key="3">
    <source>
        <dbReference type="ARBA" id="ARBA00033309"/>
    </source>
</evidence>
<evidence type="ECO:0000256" key="1">
    <source>
        <dbReference type="ARBA" id="ARBA00012796"/>
    </source>
</evidence>
<keyword evidence="5" id="KW-0489">Methyltransferase</keyword>
<dbReference type="PANTHER" id="PTHR12133">
    <property type="entry name" value="TRNA (ADENINE(58)-N(1))-METHYLTRANSFERASE"/>
    <property type="match status" value="1"/>
</dbReference>
<reference evidence="5 6" key="1">
    <citation type="submission" date="2015-03" db="EMBL/GenBank/DDBJ databases">
        <authorList>
            <person name="Morales-Cruz A."/>
            <person name="Amrine K.C."/>
            <person name="Cantu D."/>
        </authorList>
    </citation>
    <scope>NUCLEOTIDE SEQUENCE [LARGE SCALE GENOMIC DNA]</scope>
    <source>
        <strain evidence="5">DS831</strain>
    </source>
</reference>
<accession>A0A0G2GQJ4</accession>
<evidence type="ECO:0000313" key="5">
    <source>
        <dbReference type="EMBL" id="KKY19105.1"/>
    </source>
</evidence>
<dbReference type="InterPro" id="IPR029063">
    <property type="entry name" value="SAM-dependent_MTases_sf"/>
</dbReference>
<dbReference type="EMBL" id="LAQI01000116">
    <property type="protein sequence ID" value="KKY19105.1"/>
    <property type="molecule type" value="Genomic_DNA"/>
</dbReference>
<evidence type="ECO:0000256" key="2">
    <source>
        <dbReference type="ARBA" id="ARBA00015963"/>
    </source>
</evidence>
<dbReference type="Gene3D" id="3.40.50.150">
    <property type="entry name" value="Vaccinia Virus protein VP39"/>
    <property type="match status" value="1"/>
</dbReference>
<dbReference type="InterPro" id="IPR014816">
    <property type="entry name" value="tRNA_MeTrfase_Gcd14"/>
</dbReference>
<evidence type="ECO:0000313" key="6">
    <source>
        <dbReference type="Proteomes" id="UP000034182"/>
    </source>
</evidence>
<reference evidence="5 6" key="2">
    <citation type="submission" date="2015-05" db="EMBL/GenBank/DDBJ databases">
        <title>Distinctive expansion of gene families associated with plant cell wall degradation and secondary metabolism in the genomes of grapevine trunk pathogens.</title>
        <authorList>
            <person name="Lawrence D.P."/>
            <person name="Travadon R."/>
            <person name="Rolshausen P.E."/>
            <person name="Baumgartner K."/>
        </authorList>
    </citation>
    <scope>NUCLEOTIDE SEQUENCE [LARGE SCALE GENOMIC DNA]</scope>
    <source>
        <strain evidence="5">DS831</strain>
    </source>
</reference>
<dbReference type="EC" id="2.1.1.220" evidence="1"/>
<sequence length="482" mass="53623">MPVCPAQKSTHCGRRDFTPAPLPQILAQIAHSRWKTPSAVLMHLLARRSPALLAPALCRPCRRSLGTQARSKVFAEGDVVLLRDTSRPRNQGVLTKPLKPDGVIANHRGRIPHSDIIGKRIRDTVRTTKTEYRIQEPTLDEYVRMTPRIVTPIYPNDASFIVNLFDIHVSPAELGAAYSPPLEILEAGTGHGGLTLHLARAIHAANPPLPESLRVEHTPVVDPDHPAEEVTYESTTVDHMAEHTLESWKRQRRAVIHTLDIKPSHLKHAEKIVSRFRRGMYANDVDFHVGDVSSWIKARFTAQTKGDATKEPEPFLSYVFLDLPSAEDQMELVSKALHVDGALAVFNPSVTQIVDLVRTVKELRLPFALDTVVELRGSDTIRKWDIRATQPRAMARKAANDTSSNDENKEVDVSEGTAKSDEEEASLPKQAVEEAKALESIDAEQDERLQTADDGWVYVCRPQTGLTMGVGGFVGLWRRVKT</sequence>
<evidence type="ECO:0000256" key="4">
    <source>
        <dbReference type="SAM" id="MobiDB-lite"/>
    </source>
</evidence>
<keyword evidence="5" id="KW-0808">Transferase</keyword>
<dbReference type="Proteomes" id="UP000034182">
    <property type="component" value="Unassembled WGS sequence"/>
</dbReference>
<dbReference type="SUPFAM" id="SSF53335">
    <property type="entry name" value="S-adenosyl-L-methionine-dependent methyltransferases"/>
    <property type="match status" value="1"/>
</dbReference>
<comment type="caution">
    <text evidence="5">The sequence shown here is derived from an EMBL/GenBank/DDBJ whole genome shotgun (WGS) entry which is preliminary data.</text>
</comment>
<gene>
    <name evidence="5" type="ORF">UCDDS831_g05737</name>
</gene>
<name>A0A0G2GQJ4_9PEZI</name>
<dbReference type="GO" id="GO:0031515">
    <property type="term" value="C:tRNA (m1A) methyltransferase complex"/>
    <property type="evidence" value="ECO:0007669"/>
    <property type="project" value="InterPro"/>
</dbReference>
<proteinExistence type="predicted"/>
<dbReference type="GO" id="GO:0160107">
    <property type="term" value="F:tRNA (adenine(58)-N1)-methyltransferase activity"/>
    <property type="evidence" value="ECO:0007669"/>
    <property type="project" value="UniProtKB-EC"/>
</dbReference>
<organism evidence="5 6">
    <name type="scientific">Diplodia seriata</name>
    <dbReference type="NCBI Taxonomy" id="420778"/>
    <lineage>
        <taxon>Eukaryota</taxon>
        <taxon>Fungi</taxon>
        <taxon>Dikarya</taxon>
        <taxon>Ascomycota</taxon>
        <taxon>Pezizomycotina</taxon>
        <taxon>Dothideomycetes</taxon>
        <taxon>Dothideomycetes incertae sedis</taxon>
        <taxon>Botryosphaeriales</taxon>
        <taxon>Botryosphaeriaceae</taxon>
        <taxon>Diplodia</taxon>
    </lineage>
</organism>
<dbReference type="GO" id="GO:0030488">
    <property type="term" value="P:tRNA methylation"/>
    <property type="evidence" value="ECO:0007669"/>
    <property type="project" value="InterPro"/>
</dbReference>
<dbReference type="Gene3D" id="3.10.330.20">
    <property type="match status" value="1"/>
</dbReference>
<protein>
    <recommendedName>
        <fullName evidence="2">tRNA (adenine(58)-N(1))-methyltransferase catalytic subunit TRM61</fullName>
        <ecNumber evidence="1">2.1.1.220</ecNumber>
    </recommendedName>
    <alternativeName>
        <fullName evidence="3">tRNA(m1A58)-methyltransferase subunit TRM61</fullName>
    </alternativeName>
</protein>
<dbReference type="AlphaFoldDB" id="A0A0G2GQJ4"/>
<feature type="region of interest" description="Disordered" evidence="4">
    <location>
        <begin position="392"/>
        <end position="431"/>
    </location>
</feature>
<dbReference type="PANTHER" id="PTHR12133:SF1">
    <property type="entry name" value="TRNA (ADENINE(58)-N(1))-METHYLTRANSFERASE, MITOCHONDRIAL"/>
    <property type="match status" value="1"/>
</dbReference>
<dbReference type="PROSITE" id="PS51620">
    <property type="entry name" value="SAM_TRM61"/>
    <property type="match status" value="1"/>
</dbReference>